<proteinExistence type="predicted"/>
<reference evidence="1" key="1">
    <citation type="submission" date="2020-05" db="EMBL/GenBank/DDBJ databases">
        <authorList>
            <person name="Chiriac C."/>
            <person name="Salcher M."/>
            <person name="Ghai R."/>
            <person name="Kavagutti S V."/>
        </authorList>
    </citation>
    <scope>NUCLEOTIDE SEQUENCE</scope>
</reference>
<gene>
    <name evidence="1" type="ORF">UFOVP1267_14</name>
</gene>
<evidence type="ECO:0000313" key="1">
    <source>
        <dbReference type="EMBL" id="CAB4194700.1"/>
    </source>
</evidence>
<protein>
    <submittedName>
        <fullName evidence="1">Uncharacterized protein</fullName>
    </submittedName>
</protein>
<dbReference type="EMBL" id="LR797214">
    <property type="protein sequence ID" value="CAB4194700.1"/>
    <property type="molecule type" value="Genomic_DNA"/>
</dbReference>
<sequence>MATPTTAEINTQIGNATRELAPGTTWRYNEPGDGYYCLEWLDDPALQPTEAATMAKATELASAPPIAS</sequence>
<accession>A0A6J5RAX7</accession>
<organism evidence="1">
    <name type="scientific">uncultured Caudovirales phage</name>
    <dbReference type="NCBI Taxonomy" id="2100421"/>
    <lineage>
        <taxon>Viruses</taxon>
        <taxon>Duplodnaviria</taxon>
        <taxon>Heunggongvirae</taxon>
        <taxon>Uroviricota</taxon>
        <taxon>Caudoviricetes</taxon>
        <taxon>Peduoviridae</taxon>
        <taxon>Maltschvirus</taxon>
        <taxon>Maltschvirus maltsch</taxon>
    </lineage>
</organism>
<name>A0A6J5RAX7_9CAUD</name>